<dbReference type="GO" id="GO:0098703">
    <property type="term" value="P:calcium ion import across plasma membrane"/>
    <property type="evidence" value="ECO:0007669"/>
    <property type="project" value="TreeGrafter"/>
</dbReference>
<dbReference type="PANTHER" id="PTHR10582:SF2">
    <property type="entry name" value="INACTIVE"/>
    <property type="match status" value="1"/>
</dbReference>
<name>A0AB34IFB7_PRYPA</name>
<feature type="transmembrane region" description="Helical" evidence="3">
    <location>
        <begin position="690"/>
        <end position="712"/>
    </location>
</feature>
<dbReference type="SUPFAM" id="SSF48403">
    <property type="entry name" value="Ankyrin repeat"/>
    <property type="match status" value="1"/>
</dbReference>
<comment type="caution">
    <text evidence="4">The sequence shown here is derived from an EMBL/GenBank/DDBJ whole genome shotgun (WGS) entry which is preliminary data.</text>
</comment>
<keyword evidence="3" id="KW-1133">Transmembrane helix</keyword>
<evidence type="ECO:0000313" key="4">
    <source>
        <dbReference type="EMBL" id="KAL1496128.1"/>
    </source>
</evidence>
<reference evidence="4 5" key="1">
    <citation type="journal article" date="2024" name="Science">
        <title>Giant polyketide synthase enzymes in the biosynthesis of giant marine polyether toxins.</title>
        <authorList>
            <person name="Fallon T.R."/>
            <person name="Shende V.V."/>
            <person name="Wierzbicki I.H."/>
            <person name="Pendleton A.L."/>
            <person name="Watervoot N.F."/>
            <person name="Auber R.P."/>
            <person name="Gonzalez D.J."/>
            <person name="Wisecaver J.H."/>
            <person name="Moore B.S."/>
        </authorList>
    </citation>
    <scope>NUCLEOTIDE SEQUENCE [LARGE SCALE GENOMIC DNA]</scope>
    <source>
        <strain evidence="4 5">12B1</strain>
    </source>
</reference>
<dbReference type="InterPro" id="IPR024862">
    <property type="entry name" value="TRPV"/>
</dbReference>
<feature type="compositionally biased region" description="Basic and acidic residues" evidence="2">
    <location>
        <begin position="23"/>
        <end position="33"/>
    </location>
</feature>
<feature type="transmembrane region" description="Helical" evidence="3">
    <location>
        <begin position="560"/>
        <end position="583"/>
    </location>
</feature>
<keyword evidence="5" id="KW-1185">Reference proteome</keyword>
<dbReference type="Gene3D" id="1.25.40.20">
    <property type="entry name" value="Ankyrin repeat-containing domain"/>
    <property type="match status" value="1"/>
</dbReference>
<dbReference type="EMBL" id="JBGBPQ010000030">
    <property type="protein sequence ID" value="KAL1496128.1"/>
    <property type="molecule type" value="Genomic_DNA"/>
</dbReference>
<keyword evidence="3" id="KW-0812">Transmembrane</keyword>
<evidence type="ECO:0000256" key="2">
    <source>
        <dbReference type="SAM" id="MobiDB-lite"/>
    </source>
</evidence>
<proteinExistence type="predicted"/>
<dbReference type="Proteomes" id="UP001515480">
    <property type="component" value="Unassembled WGS sequence"/>
</dbReference>
<feature type="transmembrane region" description="Helical" evidence="3">
    <location>
        <begin position="779"/>
        <end position="800"/>
    </location>
</feature>
<dbReference type="InterPro" id="IPR036770">
    <property type="entry name" value="Ankyrin_rpt-contain_sf"/>
</dbReference>
<evidence type="ECO:0008006" key="6">
    <source>
        <dbReference type="Google" id="ProtNLM"/>
    </source>
</evidence>
<accession>A0AB34IFB7</accession>
<gene>
    <name evidence="4" type="ORF">AB1Y20_014749</name>
</gene>
<dbReference type="GO" id="GO:0005886">
    <property type="term" value="C:plasma membrane"/>
    <property type="evidence" value="ECO:0007669"/>
    <property type="project" value="TreeGrafter"/>
</dbReference>
<evidence type="ECO:0000313" key="5">
    <source>
        <dbReference type="Proteomes" id="UP001515480"/>
    </source>
</evidence>
<dbReference type="GO" id="GO:0005216">
    <property type="term" value="F:monoatomic ion channel activity"/>
    <property type="evidence" value="ECO:0007669"/>
    <property type="project" value="InterPro"/>
</dbReference>
<sequence length="858" mass="97329">MSLNRRRHSSRAINYEEMAFSLSRREKTSTRREKTSRRPVLLPRAVPENPTPPPVAGGRPAVRFSFFGGNSSCDRLSDLSGEFQESSTGPDNRRRSRYEWTNFYRAVRSSSIPTEDPPGEYTFTVAHAGGKRIRNRAVLSIIATQGGTKFEITHSTVEQHTFSWRQTITDPEGHELPAGSINLYRFPMVKFDSPELAGRVDGQEREVVGEQLMALEWLFFTAAEEPQRVFYRQDSAGGSPAHAMLISNSAAAIKVVHQIYCRWPRMMTLTYGRGLFQGENALHILAANRKEQELIEMLRSARLRLMDKMYAALLHGQVKGVFFHTSPQLFYGGSCTGFASSFGLMRAVAFIMEYESERNDGTELLFDDAHACKTTGFLPVHCAVANGRTQMYDFLTGAHNHLAPIPGEPRLANHQVVNSDQLTAHSSYEQWSGMTPLQLAAKLGDTRMCKHILRKRLVLNWKWGPLSSYRMSLKDIDSAHNGGTDIVELVGDYRATESTQQMLLDDFMQGFIFTIVRQKWERFTCYLFYTLRALELTYLICVVTMSFLLKLQPNRRYTALAIFITVASFSLMCVELFQLLLWWKNDPAFGMSSRRAFKNKFTGMVLWTNAFSTRAKLLGLVSAWSASLYFLVTSGKAAHSSTSDAPMYLLFGISSYVQGKSFIAHICVSPHLPRLGIQMIVIDKMFSHDVSIYLVFLTAFMLNYFFAMYIALPININSLAQSESLLINPGWRGEIFDVAQPHTGLLAMIDEAIVGIRFTTNFAAPELGSFDMFEMLCVLFFQVINLTFNVVCIILLVRLLMAMMTNTFRLVQEKAQLEWRLLVTRHVLRLELLGGYFLNERHYEVLFAGTKSHLDGER</sequence>
<evidence type="ECO:0000256" key="1">
    <source>
        <dbReference type="ARBA" id="ARBA00022737"/>
    </source>
</evidence>
<keyword evidence="1" id="KW-0677">Repeat</keyword>
<feature type="region of interest" description="Disordered" evidence="2">
    <location>
        <begin position="23"/>
        <end position="59"/>
    </location>
</feature>
<feature type="transmembrane region" description="Helical" evidence="3">
    <location>
        <begin position="604"/>
        <end position="627"/>
    </location>
</feature>
<organism evidence="4 5">
    <name type="scientific">Prymnesium parvum</name>
    <name type="common">Toxic golden alga</name>
    <dbReference type="NCBI Taxonomy" id="97485"/>
    <lineage>
        <taxon>Eukaryota</taxon>
        <taxon>Haptista</taxon>
        <taxon>Haptophyta</taxon>
        <taxon>Prymnesiophyceae</taxon>
        <taxon>Prymnesiales</taxon>
        <taxon>Prymnesiaceae</taxon>
        <taxon>Prymnesium</taxon>
    </lineage>
</organism>
<protein>
    <recommendedName>
        <fullName evidence="6">Ion transport domain-containing protein</fullName>
    </recommendedName>
</protein>
<dbReference type="PANTHER" id="PTHR10582">
    <property type="entry name" value="TRANSIENT RECEPTOR POTENTIAL ION CHANNEL PROTEIN"/>
    <property type="match status" value="1"/>
</dbReference>
<keyword evidence="3" id="KW-0472">Membrane</keyword>
<dbReference type="AlphaFoldDB" id="A0AB34IFB7"/>
<feature type="transmembrane region" description="Helical" evidence="3">
    <location>
        <begin position="526"/>
        <end position="548"/>
    </location>
</feature>
<evidence type="ECO:0000256" key="3">
    <source>
        <dbReference type="SAM" id="Phobius"/>
    </source>
</evidence>